<keyword evidence="2" id="KW-0479">Metal-binding</keyword>
<evidence type="ECO:0000313" key="13">
    <source>
        <dbReference type="Proteomes" id="UP000663855"/>
    </source>
</evidence>
<dbReference type="GO" id="GO:0003677">
    <property type="term" value="F:DNA binding"/>
    <property type="evidence" value="ECO:0007669"/>
    <property type="project" value="UniProtKB-KW"/>
</dbReference>
<evidence type="ECO:0000256" key="10">
    <source>
        <dbReference type="SAM" id="MobiDB-lite"/>
    </source>
</evidence>
<feature type="region of interest" description="Disordered" evidence="10">
    <location>
        <begin position="1"/>
        <end position="96"/>
    </location>
</feature>
<comment type="subcellular location">
    <subcellularLocation>
        <location evidence="1">Nucleus</location>
    </subcellularLocation>
</comment>
<dbReference type="PANTHER" id="PTHR46481:SF10">
    <property type="entry name" value="ZINC FINGER BED DOMAIN-CONTAINING PROTEIN 39"/>
    <property type="match status" value="1"/>
</dbReference>
<keyword evidence="7" id="KW-0804">Transcription</keyword>
<dbReference type="GO" id="GO:0046983">
    <property type="term" value="F:protein dimerization activity"/>
    <property type="evidence" value="ECO:0007669"/>
    <property type="project" value="InterPro"/>
</dbReference>
<name>A0A815VR26_9BILA</name>
<dbReference type="Pfam" id="PF05699">
    <property type="entry name" value="Dimer_Tnp_hAT"/>
    <property type="match status" value="1"/>
</dbReference>
<dbReference type="InterPro" id="IPR012337">
    <property type="entry name" value="RNaseH-like_sf"/>
</dbReference>
<comment type="caution">
    <text evidence="12">The sequence shown here is derived from an EMBL/GenBank/DDBJ whole genome shotgun (WGS) entry which is preliminary data.</text>
</comment>
<evidence type="ECO:0000259" key="11">
    <source>
        <dbReference type="PROSITE" id="PS50808"/>
    </source>
</evidence>
<evidence type="ECO:0000256" key="3">
    <source>
        <dbReference type="ARBA" id="ARBA00022771"/>
    </source>
</evidence>
<evidence type="ECO:0000256" key="2">
    <source>
        <dbReference type="ARBA" id="ARBA00022723"/>
    </source>
</evidence>
<dbReference type="GO" id="GO:0008270">
    <property type="term" value="F:zinc ion binding"/>
    <property type="evidence" value="ECO:0007669"/>
    <property type="project" value="UniProtKB-KW"/>
</dbReference>
<dbReference type="PANTHER" id="PTHR46481">
    <property type="entry name" value="ZINC FINGER BED DOMAIN-CONTAINING PROTEIN 4"/>
    <property type="match status" value="1"/>
</dbReference>
<keyword evidence="4" id="KW-0862">Zinc</keyword>
<accession>A0A815VR26</accession>
<evidence type="ECO:0000313" key="12">
    <source>
        <dbReference type="EMBL" id="CAF1538944.1"/>
    </source>
</evidence>
<protein>
    <recommendedName>
        <fullName evidence="11">BED-type domain-containing protein</fullName>
    </recommendedName>
</protein>
<feature type="compositionally biased region" description="Polar residues" evidence="10">
    <location>
        <begin position="55"/>
        <end position="92"/>
    </location>
</feature>
<dbReference type="InterPro" id="IPR052035">
    <property type="entry name" value="ZnF_BED_domain_contain"/>
</dbReference>
<evidence type="ECO:0000256" key="9">
    <source>
        <dbReference type="PROSITE-ProRule" id="PRU00027"/>
    </source>
</evidence>
<evidence type="ECO:0000256" key="8">
    <source>
        <dbReference type="ARBA" id="ARBA00023242"/>
    </source>
</evidence>
<keyword evidence="8" id="KW-0539">Nucleus</keyword>
<evidence type="ECO:0000256" key="6">
    <source>
        <dbReference type="ARBA" id="ARBA00023125"/>
    </source>
</evidence>
<feature type="region of interest" description="Disordered" evidence="10">
    <location>
        <begin position="370"/>
        <end position="438"/>
    </location>
</feature>
<evidence type="ECO:0000256" key="4">
    <source>
        <dbReference type="ARBA" id="ARBA00022833"/>
    </source>
</evidence>
<evidence type="ECO:0000256" key="1">
    <source>
        <dbReference type="ARBA" id="ARBA00004123"/>
    </source>
</evidence>
<evidence type="ECO:0000256" key="5">
    <source>
        <dbReference type="ARBA" id="ARBA00023015"/>
    </source>
</evidence>
<sequence>MNSKNNNKTRNDSPSTSSLPQSPYNLRRNQLQRGAVSKRSNSAKSKKDASIAVATVSTENLNASSTNSQIASDPVELTSNDSQHLSANNNTNEMERSEDEEEVTILEQQANRQTNKLRSAWPYFDYLSNNFYMCLICLKSIRTSNKSDGNLRSHLGRVHKMDGVMYTSQVQQREARSNVIKPDRKLELDKAALECIIMDGRQFGDFRRASMSKFLNVICPGYHGPSRKTVRRQLGLSYHKYRKELRATLASVGAIAITVDIWTKKQTSFICLTGHAFNKKYDSIPIVLGFRRLSGAHRANNLKNYIIYEMQQLDIEEKVCAIVSDNGSDIKKAINDIKPGERFSCFAHDINLVVKNGLKIWEPIEKKKQITQTTTTTTNASNYNYDSDDESMSEPDRADIPEELEDDTIDEKAENDESGDDGEEAENSTGSDNDVSEYEDIIDIESENDDEDDYQFAYKKEQQLIQPYRTQLLIYRLIHRVRACVIHVCSTRAVCDYVAAFLEPNEYCRLRQRPIELQAAIVLLKIEMQKETLRITQNNVVVQSNVTNSCSRSTNTNSTDAKQNNIDSLFSLCGINSSSDQTLSAKKVWSIDEEIGFYMSSINISKKIKFSHYWSDYEHRLPLMSGVVRRVNIIPASSVPCESTFSIAGYIRRKERCSLSANAIRYSLVLKDSHKLELLR</sequence>
<dbReference type="GO" id="GO:0005634">
    <property type="term" value="C:nucleus"/>
    <property type="evidence" value="ECO:0007669"/>
    <property type="project" value="UniProtKB-SubCell"/>
</dbReference>
<dbReference type="InterPro" id="IPR008906">
    <property type="entry name" value="HATC_C_dom"/>
</dbReference>
<dbReference type="EMBL" id="CAJNOV010014034">
    <property type="protein sequence ID" value="CAF1538944.1"/>
    <property type="molecule type" value="Genomic_DNA"/>
</dbReference>
<dbReference type="InterPro" id="IPR003656">
    <property type="entry name" value="Znf_BED"/>
</dbReference>
<dbReference type="Proteomes" id="UP000663855">
    <property type="component" value="Unassembled WGS sequence"/>
</dbReference>
<dbReference type="PROSITE" id="PS50808">
    <property type="entry name" value="ZF_BED"/>
    <property type="match status" value="1"/>
</dbReference>
<gene>
    <name evidence="12" type="ORF">CJN711_LOCUS29584</name>
</gene>
<keyword evidence="3 9" id="KW-0863">Zinc-finger</keyword>
<reference evidence="12" key="1">
    <citation type="submission" date="2021-02" db="EMBL/GenBank/DDBJ databases">
        <authorList>
            <person name="Nowell W R."/>
        </authorList>
    </citation>
    <scope>NUCLEOTIDE SEQUENCE</scope>
</reference>
<keyword evidence="6" id="KW-0238">DNA-binding</keyword>
<evidence type="ECO:0000256" key="7">
    <source>
        <dbReference type="ARBA" id="ARBA00023163"/>
    </source>
</evidence>
<feature type="compositionally biased region" description="Polar residues" evidence="10">
    <location>
        <begin position="1"/>
        <end position="43"/>
    </location>
</feature>
<feature type="compositionally biased region" description="Acidic residues" evidence="10">
    <location>
        <begin position="401"/>
        <end position="426"/>
    </location>
</feature>
<keyword evidence="5" id="KW-0805">Transcription regulation</keyword>
<organism evidence="12 13">
    <name type="scientific">Rotaria magnacalcarata</name>
    <dbReference type="NCBI Taxonomy" id="392030"/>
    <lineage>
        <taxon>Eukaryota</taxon>
        <taxon>Metazoa</taxon>
        <taxon>Spiralia</taxon>
        <taxon>Gnathifera</taxon>
        <taxon>Rotifera</taxon>
        <taxon>Eurotatoria</taxon>
        <taxon>Bdelloidea</taxon>
        <taxon>Philodinida</taxon>
        <taxon>Philodinidae</taxon>
        <taxon>Rotaria</taxon>
    </lineage>
</organism>
<dbReference type="SUPFAM" id="SSF53098">
    <property type="entry name" value="Ribonuclease H-like"/>
    <property type="match status" value="1"/>
</dbReference>
<dbReference type="AlphaFoldDB" id="A0A815VR26"/>
<proteinExistence type="predicted"/>
<feature type="domain" description="BED-type" evidence="11">
    <location>
        <begin position="115"/>
        <end position="160"/>
    </location>
</feature>